<keyword evidence="2" id="KW-0269">Exonuclease</keyword>
<dbReference type="AlphaFoldDB" id="A0A345CYV4"/>
<dbReference type="InterPro" id="IPR027417">
    <property type="entry name" value="P-loop_NTPase"/>
</dbReference>
<proteinExistence type="predicted"/>
<dbReference type="Gene3D" id="3.40.50.300">
    <property type="entry name" value="P-loop containing nucleotide triphosphate hydrolases"/>
    <property type="match status" value="2"/>
</dbReference>
<reference evidence="2 3" key="1">
    <citation type="submission" date="2016-01" db="EMBL/GenBank/DDBJ databases">
        <authorList>
            <person name="Oliw E.H."/>
        </authorList>
    </citation>
    <scope>NUCLEOTIDE SEQUENCE [LARGE SCALE GENOMIC DNA]</scope>
    <source>
        <strain evidence="2 3">MDcuke</strain>
    </source>
</reference>
<feature type="coiled-coil region" evidence="1">
    <location>
        <begin position="551"/>
        <end position="598"/>
    </location>
</feature>
<keyword evidence="2" id="KW-0378">Hydrolase</keyword>
<feature type="coiled-coil region" evidence="1">
    <location>
        <begin position="245"/>
        <end position="272"/>
    </location>
</feature>
<organism evidence="2 3">
    <name type="scientific">Erwinia tracheiphila</name>
    <dbReference type="NCBI Taxonomy" id="65700"/>
    <lineage>
        <taxon>Bacteria</taxon>
        <taxon>Pseudomonadati</taxon>
        <taxon>Pseudomonadota</taxon>
        <taxon>Gammaproteobacteria</taxon>
        <taxon>Enterobacterales</taxon>
        <taxon>Erwiniaceae</taxon>
        <taxon>Erwinia</taxon>
    </lineage>
</organism>
<gene>
    <name evidence="2" type="ORF">AV903_25720</name>
</gene>
<keyword evidence="2" id="KW-0540">Nuclease</keyword>
<sequence>MKILTLRFKNLNSLRGEWKIDFTAEPFASNGLFAITGPTGAGKTTLLDAICLALYHETPRLGKLSQTQNGLMTRDTTDCLAEVEFEVKGEAWRAFWSQRRAHGAVNGNLKAPRVELARCADNKIIADKVKDKLEMMAGLTGLDFGRFTKSMMLSQGQFAAFLNADANSRAGLLEELTGTEIYGRLSASVFERFKNIRQQLETLRARAGGMALLDEEQRKSLNGQLFSLVSDEQTLTDQHQRQLSLLQWQQQYQRARDAVSAAEQACQQAEAAWLEDKPQLDKLERAEPAEKLRPLWQQCSLNTQDLQALQQQQQRLTARWDQQRQQLETSSAQLKMQDDARRQHEAFRQQQETLITDSVLPLDNHIATLEQQAQTLTKEISEYQHSISQHREKLLKNQQEQAEKRAQQQLHQQWQQANPQVGRWGESLPLWSARFEQHHQNQAILDKQQLQLKEQLQLLAQQQQQEQQLEQQVAPHRLALQQASSHLAEAEKHHNALEKQHPQTQLQTQLARFGQQRPLRQTLALLIPQWQQVMQQRQRALTRQQETHQQIEQAGQQLLTLRNDWKEKEQQWQDVEKRHELERRIADLEQYRTQLESGQPCPLCGACQHPAVDEYQTISPSATAERLLKLKAVVDRLKDDGIAQREQLKNLKTQQEKLQQELSENGQLETELRSQWQLVQKELALDFTPEQWEQVTDWLTVQQQQENDAQAQLLQRQQSAQQLQQAKDRFTQHQQELNDLLQQQELAGQQRLTLSQNISALEQQRTEQMLAAEKQHDQLQSTLTEVGLALPAQDEHESWLALRRQEWQQWQHVEQALTDLLPQLTALATQQQALNEQLASEQQRVTALEQRLTAGQQNLNEQRQQREALFGDRPIADVQQALRALSQQHTERSEILQQQWQQQKEQLNTLHGQLNSLTEQADALAQRLNDNRQMLADALATSDFTDEADFVAALLDEAQSSKLHALQKQHDSHRQQTAVLREQAQEILAEQQQQQPDDLPADPATLSETVKLLAEQLRENARQQGEVRQQLLSDEAQREQQQHLLRQIAAGEQQVEDWSYLNQLIGSKEGDKFRKFAQGLTLDNLVWLANQQLTRLHGRYMLQRKSDEPLELQVMDTWQAEALRDTRTLSGGESFLVSLALALALSDLVSHKTRIESLFLDEGFGTLDAETLDSALDALDALNASGKTIGVISHVEAMKERISVQIKVNKINGLGYSRLETPAA</sequence>
<name>A0A345CYV4_9GAMM</name>
<protein>
    <submittedName>
        <fullName evidence="2">Exonuclease subunit SbcC</fullName>
    </submittedName>
</protein>
<feature type="coiled-coil region" evidence="1">
    <location>
        <begin position="716"/>
        <end position="743"/>
    </location>
</feature>
<dbReference type="RefSeq" id="WP_233479070.1">
    <property type="nucleotide sequence ID" value="NZ_CP013970.1"/>
</dbReference>
<evidence type="ECO:0000313" key="2">
    <source>
        <dbReference type="EMBL" id="AXF78621.1"/>
    </source>
</evidence>
<feature type="coiled-coil region" evidence="1">
    <location>
        <begin position="907"/>
        <end position="934"/>
    </location>
</feature>
<dbReference type="Proteomes" id="UP000264980">
    <property type="component" value="Chromosome"/>
</dbReference>
<keyword evidence="1" id="KW-0175">Coiled coil</keyword>
<feature type="coiled-coil region" evidence="1">
    <location>
        <begin position="824"/>
        <end position="865"/>
    </location>
</feature>
<evidence type="ECO:0000256" key="1">
    <source>
        <dbReference type="SAM" id="Coils"/>
    </source>
</evidence>
<dbReference type="PANTHER" id="PTHR32114">
    <property type="entry name" value="ABC TRANSPORTER ABCH.3"/>
    <property type="match status" value="1"/>
</dbReference>
<dbReference type="PANTHER" id="PTHR32114:SF2">
    <property type="entry name" value="ABC TRANSPORTER ABCH.3"/>
    <property type="match status" value="1"/>
</dbReference>
<dbReference type="SUPFAM" id="SSF52540">
    <property type="entry name" value="P-loop containing nucleoside triphosphate hydrolases"/>
    <property type="match status" value="2"/>
</dbReference>
<evidence type="ECO:0000313" key="3">
    <source>
        <dbReference type="Proteomes" id="UP000264980"/>
    </source>
</evidence>
<feature type="coiled-coil region" evidence="1">
    <location>
        <begin position="366"/>
        <end position="417"/>
    </location>
</feature>
<dbReference type="EMBL" id="CP013970">
    <property type="protein sequence ID" value="AXF78621.1"/>
    <property type="molecule type" value="Genomic_DNA"/>
</dbReference>
<accession>A0A345CYV4</accession>
<feature type="coiled-coil region" evidence="1">
    <location>
        <begin position="634"/>
        <end position="671"/>
    </location>
</feature>
<feature type="coiled-coil region" evidence="1">
    <location>
        <begin position="445"/>
        <end position="500"/>
    </location>
</feature>
<dbReference type="Pfam" id="PF13558">
    <property type="entry name" value="SbcC_Walker_B"/>
    <property type="match status" value="1"/>
</dbReference>
<dbReference type="GO" id="GO:0004527">
    <property type="term" value="F:exonuclease activity"/>
    <property type="evidence" value="ECO:0007669"/>
    <property type="project" value="UniProtKB-KW"/>
</dbReference>